<protein>
    <recommendedName>
        <fullName evidence="1">MATH domain-containing protein</fullName>
    </recommendedName>
</protein>
<proteinExistence type="predicted"/>
<evidence type="ECO:0000313" key="3">
    <source>
        <dbReference type="Proteomes" id="UP001396334"/>
    </source>
</evidence>
<evidence type="ECO:0000313" key="2">
    <source>
        <dbReference type="EMBL" id="KAK9006677.1"/>
    </source>
</evidence>
<dbReference type="CDD" id="cd00121">
    <property type="entry name" value="MATH"/>
    <property type="match status" value="2"/>
</dbReference>
<dbReference type="InterPro" id="IPR008974">
    <property type="entry name" value="TRAF-like"/>
</dbReference>
<dbReference type="SUPFAM" id="SSF49599">
    <property type="entry name" value="TRAF domain-like"/>
    <property type="match status" value="2"/>
</dbReference>
<dbReference type="Proteomes" id="UP001396334">
    <property type="component" value="Unassembled WGS sequence"/>
</dbReference>
<organism evidence="2 3">
    <name type="scientific">Hibiscus sabdariffa</name>
    <name type="common">roselle</name>
    <dbReference type="NCBI Taxonomy" id="183260"/>
    <lineage>
        <taxon>Eukaryota</taxon>
        <taxon>Viridiplantae</taxon>
        <taxon>Streptophyta</taxon>
        <taxon>Embryophyta</taxon>
        <taxon>Tracheophyta</taxon>
        <taxon>Spermatophyta</taxon>
        <taxon>Magnoliopsida</taxon>
        <taxon>eudicotyledons</taxon>
        <taxon>Gunneridae</taxon>
        <taxon>Pentapetalae</taxon>
        <taxon>rosids</taxon>
        <taxon>malvids</taxon>
        <taxon>Malvales</taxon>
        <taxon>Malvaceae</taxon>
        <taxon>Malvoideae</taxon>
        <taxon>Hibiscus</taxon>
    </lineage>
</organism>
<dbReference type="EMBL" id="JBBPBN010000028">
    <property type="protein sequence ID" value="KAK9006677.1"/>
    <property type="molecule type" value="Genomic_DNA"/>
</dbReference>
<keyword evidence="3" id="KW-1185">Reference proteome</keyword>
<gene>
    <name evidence="2" type="ORF">V6N11_019011</name>
</gene>
<evidence type="ECO:0000259" key="1">
    <source>
        <dbReference type="PROSITE" id="PS50144"/>
    </source>
</evidence>
<feature type="domain" description="MATH" evidence="1">
    <location>
        <begin position="163"/>
        <end position="292"/>
    </location>
</feature>
<feature type="domain" description="MATH" evidence="1">
    <location>
        <begin position="6"/>
        <end position="143"/>
    </location>
</feature>
<reference evidence="2 3" key="1">
    <citation type="journal article" date="2024" name="G3 (Bethesda)">
        <title>Genome assembly of Hibiscus sabdariffa L. provides insights into metabolisms of medicinal natural products.</title>
        <authorList>
            <person name="Kim T."/>
        </authorList>
    </citation>
    <scope>NUCLEOTIDE SEQUENCE [LARGE SCALE GENOMIC DNA]</scope>
    <source>
        <strain evidence="2">TK-2024</strain>
        <tissue evidence="2">Old leaves</tissue>
    </source>
</reference>
<dbReference type="InterPro" id="IPR002083">
    <property type="entry name" value="MATH/TRAF_dom"/>
</dbReference>
<accession>A0ABR2R115</accession>
<dbReference type="PANTHER" id="PTHR46162">
    <property type="entry name" value="TRAF-LIKE FAMILY PROTEIN"/>
    <property type="match status" value="1"/>
</dbReference>
<comment type="caution">
    <text evidence="2">The sequence shown here is derived from an EMBL/GenBank/DDBJ whole genome shotgun (WGS) entry which is preliminary data.</text>
</comment>
<dbReference type="PANTHER" id="PTHR46162:SF40">
    <property type="entry name" value="TRAF-LIKE FAMILY PROTEIN"/>
    <property type="match status" value="1"/>
</dbReference>
<name>A0ABR2R115_9ROSI</name>
<dbReference type="SMART" id="SM00061">
    <property type="entry name" value="MATH"/>
    <property type="match status" value="2"/>
</dbReference>
<sequence length="299" mass="34586">MRSHPPSHYLFKIDSFSLLAETKVENFKSDTFEAGGHQWRLVLYPNGNKRSNGSGHISLYLEICMEETADLSLDWEVDVDFKLFVLDQIRDQYLAIKDMEVPVTRFYEMKKKWGFSQLLSQETFKNGDNGYLVEDCCIFGAELLIIEPPSKLGQISMIKNPSGGTITWKIENFSLLDKKVYYSPVKSVGDINWYLMVYPNGHVEGESTHLSLYLALAEPDKLPPQRQVYVKYNLRLRDQIKSNHFQFKLPFEKCFDISISSWGYRKFVSLKDLKDSSKGYMVKDSLIVEAEILLISKLK</sequence>
<dbReference type="PROSITE" id="PS50144">
    <property type="entry name" value="MATH"/>
    <property type="match status" value="2"/>
</dbReference>
<dbReference type="Gene3D" id="2.60.210.10">
    <property type="entry name" value="Apoptosis, Tumor Necrosis Factor Receptor Associated Protein 2, Chain A"/>
    <property type="match status" value="2"/>
</dbReference>
<dbReference type="Pfam" id="PF22486">
    <property type="entry name" value="MATH_2"/>
    <property type="match status" value="2"/>
</dbReference>